<evidence type="ECO:0000256" key="1">
    <source>
        <dbReference type="SAM" id="MobiDB-lite"/>
    </source>
</evidence>
<dbReference type="Proteomes" id="UP000435837">
    <property type="component" value="Unassembled WGS sequence"/>
</dbReference>
<reference evidence="2 3" key="1">
    <citation type="submission" date="2019-12" db="EMBL/GenBank/DDBJ databases">
        <title>Whole genome shotgun sequence of Streptomyces caniferus NBRC 15389.</title>
        <authorList>
            <person name="Ichikawa N."/>
            <person name="Kimura A."/>
            <person name="Kitahashi Y."/>
            <person name="Komaki H."/>
            <person name="Tamura T."/>
        </authorList>
    </citation>
    <scope>NUCLEOTIDE SEQUENCE [LARGE SCALE GENOMIC DNA]</scope>
    <source>
        <strain evidence="2 3">NBRC 15389</strain>
    </source>
</reference>
<feature type="region of interest" description="Disordered" evidence="1">
    <location>
        <begin position="1"/>
        <end position="59"/>
    </location>
</feature>
<dbReference type="EMBL" id="BLIN01000004">
    <property type="protein sequence ID" value="GFE07195.1"/>
    <property type="molecule type" value="Genomic_DNA"/>
</dbReference>
<name>A0A640SC42_9ACTN</name>
<proteinExistence type="predicted"/>
<gene>
    <name evidence="2" type="ORF">Scani_34630</name>
</gene>
<organism evidence="2 3">
    <name type="scientific">Streptomyces caniferus</name>
    <dbReference type="NCBI Taxonomy" id="285557"/>
    <lineage>
        <taxon>Bacteria</taxon>
        <taxon>Bacillati</taxon>
        <taxon>Actinomycetota</taxon>
        <taxon>Actinomycetes</taxon>
        <taxon>Kitasatosporales</taxon>
        <taxon>Streptomycetaceae</taxon>
        <taxon>Streptomyces</taxon>
    </lineage>
</organism>
<comment type="caution">
    <text evidence="2">The sequence shown here is derived from an EMBL/GenBank/DDBJ whole genome shotgun (WGS) entry which is preliminary data.</text>
</comment>
<feature type="compositionally biased region" description="Pro residues" evidence="1">
    <location>
        <begin position="23"/>
        <end position="38"/>
    </location>
</feature>
<evidence type="ECO:0000313" key="3">
    <source>
        <dbReference type="Proteomes" id="UP000435837"/>
    </source>
</evidence>
<sequence>MTTPPQPQPDPSQAPQPAQHQTPQPPAYGQPVAQPPQPGASGQWQAQGQGYDQPMAWGQAPAGSPYPACRICGAIPAADVTVRGHQGILIMMRFQSLKGPFCRNCGTAVLREMTGKTLWQGWWSPFSVIAFTPFTLISNLTVRAKLNKLPPPVPGQPGQQLDPGAPLRRRPAALGALIPLVWVLFLVIQNAIHPAGAATSESVKRSALKLGQPSPQAQEVLDDDMKEGKFVITPQRVVMGKPSDLDEWDEVGKEKMYPGATLAWLYVNAKLVGGDTPLSGPTVTAGRVGLLSEGGRQGTPLTFLEDLKSRPADCQPEKISATWRKGEDHTLCVPFVVPEARKVTTVTYTRNALDTAPWLKWAIDS</sequence>
<accession>A0A640SC42</accession>
<protein>
    <submittedName>
        <fullName evidence="2">Uncharacterized protein</fullName>
    </submittedName>
</protein>
<evidence type="ECO:0000313" key="2">
    <source>
        <dbReference type="EMBL" id="GFE07195.1"/>
    </source>
</evidence>
<feature type="compositionally biased region" description="Low complexity" evidence="1">
    <location>
        <begin position="39"/>
        <end position="50"/>
    </location>
</feature>
<dbReference type="AlphaFoldDB" id="A0A640SC42"/>
<feature type="compositionally biased region" description="Pro residues" evidence="1">
    <location>
        <begin position="1"/>
        <end position="14"/>
    </location>
</feature>